<evidence type="ECO:0000256" key="2">
    <source>
        <dbReference type="ARBA" id="ARBA00009808"/>
    </source>
</evidence>
<dbReference type="PROSITE" id="PS50922">
    <property type="entry name" value="TLC"/>
    <property type="match status" value="1"/>
</dbReference>
<dbReference type="GO" id="GO:0016020">
    <property type="term" value="C:membrane"/>
    <property type="evidence" value="ECO:0007669"/>
    <property type="project" value="UniProtKB-SubCell"/>
</dbReference>
<dbReference type="Pfam" id="PF03798">
    <property type="entry name" value="TRAM_LAG1_CLN8"/>
    <property type="match status" value="1"/>
</dbReference>
<evidence type="ECO:0000256" key="1">
    <source>
        <dbReference type="ARBA" id="ARBA00004141"/>
    </source>
</evidence>
<keyword evidence="5 6" id="KW-0472">Membrane</keyword>
<dbReference type="GO" id="GO:0046513">
    <property type="term" value="P:ceramide biosynthetic process"/>
    <property type="evidence" value="ECO:0007669"/>
    <property type="project" value="InterPro"/>
</dbReference>
<keyword evidence="3 6" id="KW-0812">Transmembrane</keyword>
<dbReference type="AlphaFoldDB" id="A0AAI8VFT6"/>
<dbReference type="PANTHER" id="PTHR12560:SF0">
    <property type="entry name" value="LD18904P"/>
    <property type="match status" value="1"/>
</dbReference>
<feature type="domain" description="TLC" evidence="9">
    <location>
        <begin position="175"/>
        <end position="415"/>
    </location>
</feature>
<accession>A0AAI8VFT6</accession>
<reference evidence="10" key="1">
    <citation type="submission" date="2023-10" db="EMBL/GenBank/DDBJ databases">
        <authorList>
            <person name="Hackl T."/>
        </authorList>
    </citation>
    <scope>NUCLEOTIDE SEQUENCE</scope>
</reference>
<evidence type="ECO:0000313" key="10">
    <source>
        <dbReference type="EMBL" id="CAJ2504115.1"/>
    </source>
</evidence>
<gene>
    <name evidence="10" type="ORF">KHLLAP_LOCUS4583</name>
</gene>
<dbReference type="PANTHER" id="PTHR12560">
    <property type="entry name" value="LONGEVITY ASSURANCE FACTOR 1 LAG1"/>
    <property type="match status" value="1"/>
</dbReference>
<dbReference type="InterPro" id="IPR016439">
    <property type="entry name" value="Lag1/Lac1-like"/>
</dbReference>
<feature type="compositionally biased region" description="Acidic residues" evidence="7">
    <location>
        <begin position="423"/>
        <end position="444"/>
    </location>
</feature>
<evidence type="ECO:0000256" key="5">
    <source>
        <dbReference type="ARBA" id="ARBA00023136"/>
    </source>
</evidence>
<feature type="transmembrane region" description="Helical" evidence="8">
    <location>
        <begin position="301"/>
        <end position="322"/>
    </location>
</feature>
<proteinExistence type="inferred from homology"/>
<evidence type="ECO:0000313" key="11">
    <source>
        <dbReference type="Proteomes" id="UP001295740"/>
    </source>
</evidence>
<feature type="region of interest" description="Disordered" evidence="7">
    <location>
        <begin position="1"/>
        <end position="60"/>
    </location>
</feature>
<dbReference type="SMART" id="SM00724">
    <property type="entry name" value="TLC"/>
    <property type="match status" value="1"/>
</dbReference>
<feature type="region of interest" description="Disordered" evidence="7">
    <location>
        <begin position="420"/>
        <end position="444"/>
    </location>
</feature>
<feature type="compositionally biased region" description="Low complexity" evidence="7">
    <location>
        <begin position="35"/>
        <end position="54"/>
    </location>
</feature>
<keyword evidence="11" id="KW-1185">Reference proteome</keyword>
<evidence type="ECO:0000256" key="3">
    <source>
        <dbReference type="ARBA" id="ARBA00022692"/>
    </source>
</evidence>
<keyword evidence="4 8" id="KW-1133">Transmembrane helix</keyword>
<protein>
    <submittedName>
        <fullName evidence="10">Uu.00g115090.m01.CDS01</fullName>
    </submittedName>
</protein>
<evidence type="ECO:0000256" key="7">
    <source>
        <dbReference type="SAM" id="MobiDB-lite"/>
    </source>
</evidence>
<sequence>MADPTTNPPDKDPEIVAETTETTLTLGPKIDRLHTPTTPSTTRRPSVQSRSSSSMNGPLYMQNSNKKVLIRRIKRKGDGPMKNLARWLLDNQAGLSFNLIALVVLAHVFIPKARQHTPKFLTLSYYNPATGKYAIGGDDYYFISFCVVLFTGLRAAIMEYILAPLARHCGIAKRKDITRFSEQAWLLIYYSVFWTLGMYIYCKSPYFLNMKELWTDWPNRELDGIMKGYMLAQWAFWLQQVLVINIEERRKDHWQMLSHHFITITLISACYCYNHTRIGNLILVLMDIVDLFFSPAKCLKYMGYSTACDIMFGFFVVSWFFARHLFYGMACWSIYTDAPAIMPMGCFHGSHANFTGPTPLPEGWSHYLEPFKDQQGALCFSESVVWAFLYPLLALQAITIFWFFMIVRVVIRVLKGGVADDPRSDDEAEEDEFEEEFEVEEAQPVEEEVGVDAIDLKCWERRTGVKRSASSSAVSLPGHSDRKELLGRIGCEKQVE</sequence>
<feature type="transmembrane region" description="Helical" evidence="8">
    <location>
        <begin position="388"/>
        <end position="411"/>
    </location>
</feature>
<dbReference type="Proteomes" id="UP001295740">
    <property type="component" value="Unassembled WGS sequence"/>
</dbReference>
<comment type="caution">
    <text evidence="10">The sequence shown here is derived from an EMBL/GenBank/DDBJ whole genome shotgun (WGS) entry which is preliminary data.</text>
</comment>
<comment type="similarity">
    <text evidence="2">Belongs to the sphingosine N-acyltransferase family.</text>
</comment>
<feature type="transmembrane region" description="Helical" evidence="8">
    <location>
        <begin position="93"/>
        <end position="110"/>
    </location>
</feature>
<name>A0AAI8VFT6_9PEZI</name>
<dbReference type="GO" id="GO:0050291">
    <property type="term" value="F:sphingosine N-acyltransferase activity"/>
    <property type="evidence" value="ECO:0007669"/>
    <property type="project" value="InterPro"/>
</dbReference>
<evidence type="ECO:0000256" key="4">
    <source>
        <dbReference type="ARBA" id="ARBA00022989"/>
    </source>
</evidence>
<evidence type="ECO:0000256" key="6">
    <source>
        <dbReference type="PROSITE-ProRule" id="PRU00205"/>
    </source>
</evidence>
<feature type="transmembrane region" description="Helical" evidence="8">
    <location>
        <begin position="184"/>
        <end position="208"/>
    </location>
</feature>
<dbReference type="InterPro" id="IPR006634">
    <property type="entry name" value="TLC-dom"/>
</dbReference>
<evidence type="ECO:0000259" key="9">
    <source>
        <dbReference type="PROSITE" id="PS50922"/>
    </source>
</evidence>
<feature type="transmembrane region" description="Helical" evidence="8">
    <location>
        <begin position="140"/>
        <end position="163"/>
    </location>
</feature>
<evidence type="ECO:0000256" key="8">
    <source>
        <dbReference type="SAM" id="Phobius"/>
    </source>
</evidence>
<organism evidence="10 11">
    <name type="scientific">Anthostomella pinea</name>
    <dbReference type="NCBI Taxonomy" id="933095"/>
    <lineage>
        <taxon>Eukaryota</taxon>
        <taxon>Fungi</taxon>
        <taxon>Dikarya</taxon>
        <taxon>Ascomycota</taxon>
        <taxon>Pezizomycotina</taxon>
        <taxon>Sordariomycetes</taxon>
        <taxon>Xylariomycetidae</taxon>
        <taxon>Xylariales</taxon>
        <taxon>Xylariaceae</taxon>
        <taxon>Anthostomella</taxon>
    </lineage>
</organism>
<comment type="subcellular location">
    <subcellularLocation>
        <location evidence="1">Membrane</location>
        <topology evidence="1">Multi-pass membrane protein</topology>
    </subcellularLocation>
</comment>
<dbReference type="EMBL" id="CAUWAG010000006">
    <property type="protein sequence ID" value="CAJ2504115.1"/>
    <property type="molecule type" value="Genomic_DNA"/>
</dbReference>